<evidence type="ECO:0000256" key="2">
    <source>
        <dbReference type="ARBA" id="ARBA00022475"/>
    </source>
</evidence>
<name>A0A367Z0G9_9ACTN</name>
<comment type="caution">
    <text evidence="10">The sequence shown here is derived from an EMBL/GenBank/DDBJ whole genome shotgun (WGS) entry which is preliminary data.</text>
</comment>
<dbReference type="Pfam" id="PF06271">
    <property type="entry name" value="RDD"/>
    <property type="match status" value="1"/>
</dbReference>
<feature type="transmembrane region" description="Helical" evidence="7">
    <location>
        <begin position="196"/>
        <end position="218"/>
    </location>
</feature>
<keyword evidence="11" id="KW-1185">Reference proteome</keyword>
<proteinExistence type="predicted"/>
<organism evidence="10 11">
    <name type="scientific">Desertihabitans brevis</name>
    <dbReference type="NCBI Taxonomy" id="2268447"/>
    <lineage>
        <taxon>Bacteria</taxon>
        <taxon>Bacillati</taxon>
        <taxon>Actinomycetota</taxon>
        <taxon>Actinomycetes</taxon>
        <taxon>Propionibacteriales</taxon>
        <taxon>Propionibacteriaceae</taxon>
        <taxon>Desertihabitans</taxon>
    </lineage>
</organism>
<keyword evidence="3 7" id="KW-0812">Transmembrane</keyword>
<reference evidence="10 11" key="1">
    <citation type="submission" date="2018-07" db="EMBL/GenBank/DDBJ databases">
        <title>Desertimonas flava gen. nov. sp. nov.</title>
        <authorList>
            <person name="Liu S."/>
        </authorList>
    </citation>
    <scope>NUCLEOTIDE SEQUENCE [LARGE SCALE GENOMIC DNA]</scope>
    <source>
        <strain evidence="10 11">16Sb5-5</strain>
    </source>
</reference>
<evidence type="ECO:0000256" key="1">
    <source>
        <dbReference type="ARBA" id="ARBA00004651"/>
    </source>
</evidence>
<keyword evidence="4 7" id="KW-1133">Transmembrane helix</keyword>
<dbReference type="EMBL" id="QOUI01000002">
    <property type="protein sequence ID" value="RCK70701.1"/>
    <property type="molecule type" value="Genomic_DNA"/>
</dbReference>
<dbReference type="InterPro" id="IPR010432">
    <property type="entry name" value="RDD"/>
</dbReference>
<keyword evidence="5 7" id="KW-0472">Membrane</keyword>
<feature type="domain" description="RDD" evidence="8">
    <location>
        <begin position="72"/>
        <end position="233"/>
    </location>
</feature>
<evidence type="ECO:0000256" key="4">
    <source>
        <dbReference type="ARBA" id="ARBA00022989"/>
    </source>
</evidence>
<accession>A0A367Z0G9</accession>
<evidence type="ECO:0000256" key="7">
    <source>
        <dbReference type="SAM" id="Phobius"/>
    </source>
</evidence>
<feature type="domain" description="DUF2510" evidence="9">
    <location>
        <begin position="21"/>
        <end position="52"/>
    </location>
</feature>
<evidence type="ECO:0000313" key="10">
    <source>
        <dbReference type="EMBL" id="RCK70701.1"/>
    </source>
</evidence>
<evidence type="ECO:0000259" key="8">
    <source>
        <dbReference type="Pfam" id="PF06271"/>
    </source>
</evidence>
<dbReference type="RefSeq" id="WP_114125471.1">
    <property type="nucleotide sequence ID" value="NZ_QOUI01000002.1"/>
</dbReference>
<dbReference type="InterPro" id="IPR018929">
    <property type="entry name" value="DUF2510"/>
</dbReference>
<dbReference type="AlphaFoldDB" id="A0A367Z0G9"/>
<dbReference type="PANTHER" id="PTHR36115">
    <property type="entry name" value="PROLINE-RICH ANTIGEN HOMOLOG-RELATED"/>
    <property type="match status" value="1"/>
</dbReference>
<feature type="region of interest" description="Disordered" evidence="6">
    <location>
        <begin position="1"/>
        <end position="23"/>
    </location>
</feature>
<dbReference type="GO" id="GO:0005886">
    <property type="term" value="C:plasma membrane"/>
    <property type="evidence" value="ECO:0007669"/>
    <property type="project" value="UniProtKB-SubCell"/>
</dbReference>
<evidence type="ECO:0000313" key="11">
    <source>
        <dbReference type="Proteomes" id="UP000252770"/>
    </source>
</evidence>
<dbReference type="Pfam" id="PF10708">
    <property type="entry name" value="DUF2510"/>
    <property type="match status" value="1"/>
</dbReference>
<gene>
    <name evidence="10" type="ORF">DT076_04650</name>
</gene>
<protein>
    <submittedName>
        <fullName evidence="10">RDD family protein</fullName>
    </submittedName>
</protein>
<evidence type="ECO:0000256" key="6">
    <source>
        <dbReference type="SAM" id="MobiDB-lite"/>
    </source>
</evidence>
<evidence type="ECO:0000256" key="3">
    <source>
        <dbReference type="ARBA" id="ARBA00022692"/>
    </source>
</evidence>
<dbReference type="Proteomes" id="UP000252770">
    <property type="component" value="Unassembled WGS sequence"/>
</dbReference>
<keyword evidence="2" id="KW-1003">Cell membrane</keyword>
<comment type="subcellular location">
    <subcellularLocation>
        <location evidence="1">Cell membrane</location>
        <topology evidence="1">Multi-pass membrane protein</topology>
    </subcellularLocation>
</comment>
<evidence type="ECO:0000259" key="9">
    <source>
        <dbReference type="Pfam" id="PF10708"/>
    </source>
</evidence>
<evidence type="ECO:0000256" key="5">
    <source>
        <dbReference type="ARBA" id="ARBA00023136"/>
    </source>
</evidence>
<dbReference type="InterPro" id="IPR051791">
    <property type="entry name" value="Pra-immunoreactive"/>
</dbReference>
<sequence length="241" mass="26516">MSEIPVGSPQPPPGRHAAPGGWYPDPVDQRRERWWDGWQWSRDVRERQAPVAPVRSGSGPAGGATTADGVPLAGWWWRALAVVLDSIMTGLLTIPLSLPFLQTFWGVFTDYLDRSLEAARIGAPPPPQPDPTAFYTVADQLGLALVSLGVGMAWHTLFLRFRGATPGKLITGLRVVPVDRGTATGRLPWRTVLVRAATWVLPTTATWMFVVTVVDVILPLTNPRKQALHDLLARTQVVRRR</sequence>